<evidence type="ECO:0000313" key="4">
    <source>
        <dbReference type="Proteomes" id="UP000500938"/>
    </source>
</evidence>
<dbReference type="RefSeq" id="WP_171224140.1">
    <property type="nucleotide sequence ID" value="NZ_CP053085.1"/>
</dbReference>
<feature type="domain" description="Peptidase M14" evidence="2">
    <location>
        <begin position="57"/>
        <end position="221"/>
    </location>
</feature>
<keyword evidence="1" id="KW-0732">Signal</keyword>
<gene>
    <name evidence="3" type="ORF">HKW67_03880</name>
</gene>
<name>A0A6M4IP19_9BACT</name>
<accession>A0A6M4IP19</accession>
<dbReference type="EMBL" id="CP053085">
    <property type="protein sequence ID" value="QJR34712.1"/>
    <property type="molecule type" value="Genomic_DNA"/>
</dbReference>
<dbReference type="GO" id="GO:0004181">
    <property type="term" value="F:metallocarboxypeptidase activity"/>
    <property type="evidence" value="ECO:0007669"/>
    <property type="project" value="InterPro"/>
</dbReference>
<dbReference type="Gene3D" id="3.40.630.10">
    <property type="entry name" value="Zn peptidases"/>
    <property type="match status" value="1"/>
</dbReference>
<reference evidence="3 4" key="1">
    <citation type="submission" date="2020-05" db="EMBL/GenBank/DDBJ databases">
        <title>Complete genome sequence of Gemmatimonas greenlandica TET16.</title>
        <authorList>
            <person name="Zeng Y."/>
        </authorList>
    </citation>
    <scope>NUCLEOTIDE SEQUENCE [LARGE SCALE GENOMIC DNA]</scope>
    <source>
        <strain evidence="3 4">TET16</strain>
    </source>
</reference>
<keyword evidence="4" id="KW-1185">Reference proteome</keyword>
<feature type="chain" id="PRO_5026900281" description="Peptidase M14 domain-containing protein" evidence="1">
    <location>
        <begin position="25"/>
        <end position="767"/>
    </location>
</feature>
<dbReference type="InterPro" id="IPR029062">
    <property type="entry name" value="Class_I_gatase-like"/>
</dbReference>
<dbReference type="GO" id="GO:0008270">
    <property type="term" value="F:zinc ion binding"/>
    <property type="evidence" value="ECO:0007669"/>
    <property type="project" value="InterPro"/>
</dbReference>
<evidence type="ECO:0000259" key="2">
    <source>
        <dbReference type="Pfam" id="PF00246"/>
    </source>
</evidence>
<sequence>MTRAFVSRTLAALCLVSSATTAGAQRRATPAIPSPASILGWEPGADRKLPSWKQVTDYFAAVDKASPHVSVRTLGKTTLGRPFIVAFISDSATLANLPRYQKIQQQLMDPRLRTAAMRASLIAQGKNVILITSSIHSNEVGGFLTPLVVADRLARADTPEAKSILANTIIMMVPSQNPDGVDIVGDWYRSTLDTPAEGTNPPSLYHFYTGHDNNRDWYAFTQKETRYTVDSLYSPWTPQIVNDVHQQGANAGRIFIPPYMDPLEPNIDPILTASTNALGMAMAWRMTADGKTGIATNASYDQWSPARQYSLNHRGARILTETASARLASSIDLPFDKLGTGRGYDAKVASWNFPAVWPGGRWGIGDIVSYQVSATWALLVQAARDRGAWLESYATLGERALAADHPWTTTDVPAMYVISKQQSDPAALTRLLWTLQHGQVVVHESQPAGSYLVPTAQPFGSYAKALLERQAYPNLQEYPGGPPKRPYDVTAHTLPLLFGVDIQAVKAPTMQLGAVVKPVAEPTYNVSGLSGTSGKRIAIYQSYSASMDEGWTRWVFDANRIPFTTLHDRDVRAGGLRAKFDAILLPDQPAAQLRRGLAAPYPDSLRGGLGEAGAAALKAFVAEGGALLAFNEASEYAIEALALPVTNVLANVRNTDFYAPGSMFAVEVNRAHPVAATYRAPTPAVWFEDSPTFAITDTTKASVVLRYQSAGDPLLSGWLLGGARLNGRAAMVDAAVGTGHVYLYGFRPQYRAQTNATWPLIWSAILR</sequence>
<evidence type="ECO:0000256" key="1">
    <source>
        <dbReference type="SAM" id="SignalP"/>
    </source>
</evidence>
<dbReference type="SUPFAM" id="SSF53187">
    <property type="entry name" value="Zn-dependent exopeptidases"/>
    <property type="match status" value="1"/>
</dbReference>
<protein>
    <recommendedName>
        <fullName evidence="2">Peptidase M14 domain-containing protein</fullName>
    </recommendedName>
</protein>
<dbReference type="Proteomes" id="UP000500938">
    <property type="component" value="Chromosome"/>
</dbReference>
<organism evidence="3 4">
    <name type="scientific">Gemmatimonas groenlandica</name>
    <dbReference type="NCBI Taxonomy" id="2732249"/>
    <lineage>
        <taxon>Bacteria</taxon>
        <taxon>Pseudomonadati</taxon>
        <taxon>Gemmatimonadota</taxon>
        <taxon>Gemmatimonadia</taxon>
        <taxon>Gemmatimonadales</taxon>
        <taxon>Gemmatimonadaceae</taxon>
        <taxon>Gemmatimonas</taxon>
    </lineage>
</organism>
<feature type="signal peptide" evidence="1">
    <location>
        <begin position="1"/>
        <end position="24"/>
    </location>
</feature>
<proteinExistence type="predicted"/>
<dbReference type="AlphaFoldDB" id="A0A6M4IP19"/>
<dbReference type="GO" id="GO:0006508">
    <property type="term" value="P:proteolysis"/>
    <property type="evidence" value="ECO:0007669"/>
    <property type="project" value="InterPro"/>
</dbReference>
<dbReference type="Gene3D" id="3.40.50.880">
    <property type="match status" value="1"/>
</dbReference>
<dbReference type="InterPro" id="IPR000834">
    <property type="entry name" value="Peptidase_M14"/>
</dbReference>
<dbReference type="SUPFAM" id="SSF52317">
    <property type="entry name" value="Class I glutamine amidotransferase-like"/>
    <property type="match status" value="1"/>
</dbReference>
<dbReference type="KEGG" id="ggr:HKW67_03880"/>
<dbReference type="Pfam" id="PF00246">
    <property type="entry name" value="Peptidase_M14"/>
    <property type="match status" value="1"/>
</dbReference>
<evidence type="ECO:0000313" key="3">
    <source>
        <dbReference type="EMBL" id="QJR34712.1"/>
    </source>
</evidence>